<dbReference type="InterPro" id="IPR044663">
    <property type="entry name" value="CAD1/NSL1-like"/>
</dbReference>
<reference evidence="1 2" key="1">
    <citation type="submission" date="2024-06" db="EMBL/GenBank/DDBJ databases">
        <title>A chromosome level genome sequence of Diviner's sage (Salvia divinorum).</title>
        <authorList>
            <person name="Ford S.A."/>
            <person name="Ro D.-K."/>
            <person name="Ness R.W."/>
            <person name="Phillips M.A."/>
        </authorList>
    </citation>
    <scope>NUCLEOTIDE SEQUENCE [LARGE SCALE GENOMIC DNA]</scope>
    <source>
        <strain evidence="1">SAF-2024a</strain>
        <tissue evidence="1">Leaf</tissue>
    </source>
</reference>
<keyword evidence="2" id="KW-1185">Reference proteome</keyword>
<comment type="caution">
    <text evidence="1">The sequence shown here is derived from an EMBL/GenBank/DDBJ whole genome shotgun (WGS) entry which is preliminary data.</text>
</comment>
<proteinExistence type="predicted"/>
<dbReference type="EMBL" id="JBEAFC010000004">
    <property type="protein sequence ID" value="KAL1560371.1"/>
    <property type="molecule type" value="Genomic_DNA"/>
</dbReference>
<sequence>MDGRNPTEQQQRRRLLRWSAGSNNALIATLNNSIPALGRGFDVTSDIRLLYCKGAPGSHLVHLGYAQTRNLEISESCVTPDVSVDIECSSGRSDNTKTTVWSFHELYTKLWYPHRYLYIENYVKDIGDQRFSYSKVTNAGTLKYKDEDVTIIFRRRGGDDLEQSYSKWARTVEGVAGIKHLARAIELYLEYKPPIEDLQYF</sequence>
<dbReference type="PANTHER" id="PTHR33199:SF3">
    <property type="entry name" value="MACPF DOMAIN-CONTAINING PROTEIN CAD1"/>
    <property type="match status" value="1"/>
</dbReference>
<accession>A0ABD1HV62</accession>
<dbReference type="AlphaFoldDB" id="A0ABD1HV62"/>
<dbReference type="PANTHER" id="PTHR33199">
    <property type="entry name" value="MACPF DOMAIN-CONTAINING PROTEIN CAD1"/>
    <property type="match status" value="1"/>
</dbReference>
<protein>
    <submittedName>
        <fullName evidence="1">MACPF domain-containing protein CAD1</fullName>
    </submittedName>
</protein>
<organism evidence="1 2">
    <name type="scientific">Salvia divinorum</name>
    <name type="common">Maria pastora</name>
    <name type="synonym">Diviner's sage</name>
    <dbReference type="NCBI Taxonomy" id="28513"/>
    <lineage>
        <taxon>Eukaryota</taxon>
        <taxon>Viridiplantae</taxon>
        <taxon>Streptophyta</taxon>
        <taxon>Embryophyta</taxon>
        <taxon>Tracheophyta</taxon>
        <taxon>Spermatophyta</taxon>
        <taxon>Magnoliopsida</taxon>
        <taxon>eudicotyledons</taxon>
        <taxon>Gunneridae</taxon>
        <taxon>Pentapetalae</taxon>
        <taxon>asterids</taxon>
        <taxon>lamiids</taxon>
        <taxon>Lamiales</taxon>
        <taxon>Lamiaceae</taxon>
        <taxon>Nepetoideae</taxon>
        <taxon>Mentheae</taxon>
        <taxon>Salviinae</taxon>
        <taxon>Salvia</taxon>
        <taxon>Salvia subgen. Calosphace</taxon>
    </lineage>
</organism>
<gene>
    <name evidence="1" type="ORF">AAHA92_10587</name>
</gene>
<dbReference type="Proteomes" id="UP001567538">
    <property type="component" value="Unassembled WGS sequence"/>
</dbReference>
<name>A0ABD1HV62_SALDI</name>
<evidence type="ECO:0000313" key="2">
    <source>
        <dbReference type="Proteomes" id="UP001567538"/>
    </source>
</evidence>
<evidence type="ECO:0000313" key="1">
    <source>
        <dbReference type="EMBL" id="KAL1560371.1"/>
    </source>
</evidence>